<reference evidence="17 38" key="10">
    <citation type="submission" date="2020-04" db="EMBL/GenBank/DDBJ databases">
        <authorList>
            <person name="Pieper L."/>
        </authorList>
    </citation>
    <scope>NUCLEOTIDE SEQUENCE [LARGE SCALE GENOMIC DNA]</scope>
    <source>
        <strain evidence="17 38">B33</strain>
    </source>
</reference>
<dbReference type="EMBL" id="JAKKWZ010000014">
    <property type="protein sequence ID" value="MCG0340222.1"/>
    <property type="molecule type" value="Genomic_DNA"/>
</dbReference>
<dbReference type="Proteomes" id="UP001200843">
    <property type="component" value="Unassembled WGS sequence"/>
</dbReference>
<evidence type="ECO:0000313" key="15">
    <source>
        <dbReference type="EMBL" id="NMW37461.1"/>
    </source>
</evidence>
<dbReference type="EMBL" id="JABDSH010000086">
    <property type="protein sequence ID" value="NMW37461.1"/>
    <property type="molecule type" value="Genomic_DNA"/>
</dbReference>
<reference evidence="14 32" key="7">
    <citation type="submission" date="2019-09" db="EMBL/GenBank/DDBJ databases">
        <title>In-depth cultivation of the pig gut microbiome towards novel bacterial diversity and tailored functional studies.</title>
        <authorList>
            <person name="Wylensek D."/>
            <person name="Hitch T.C.A."/>
            <person name="Clavel T."/>
        </authorList>
    </citation>
    <scope>NUCLEOTIDE SEQUENCE [LARGE SCALE GENOMIC DNA]</scope>
    <source>
        <strain evidence="14 32">WCA-389-WT-3C</strain>
    </source>
</reference>
<reference evidence="1 24" key="3">
    <citation type="journal article" date="2016" name="Genome Biol. Evol.">
        <title>Extensive mobilome-driven genome diversification in mouse gut-associated Bacteroides vulgatus mpk.</title>
        <authorList>
            <person name="Lange A."/>
            <person name="Beier S."/>
            <person name="Steimle A."/>
            <person name="Autenrieth I.B."/>
            <person name="Huson D.H."/>
            <person name="Frick J.S."/>
        </authorList>
    </citation>
    <scope>NUCLEOTIDE SEQUENCE [LARGE SCALE GENOMIC DNA]</scope>
    <source>
        <strain evidence="1">Mpk</strain>
        <strain evidence="24">mpk</strain>
    </source>
</reference>
<dbReference type="Proteomes" id="UP000758576">
    <property type="component" value="Unassembled WGS sequence"/>
</dbReference>
<dbReference type="RefSeq" id="WP_012055810.1">
    <property type="nucleotide sequence ID" value="NZ_BAABYE010000001.1"/>
</dbReference>
<evidence type="ECO:0000313" key="22">
    <source>
        <dbReference type="EMBL" id="RHK83938.1"/>
    </source>
</evidence>
<dbReference type="EMBL" id="JAQKEI010000007">
    <property type="protein sequence ID" value="MDB0851304.1"/>
    <property type="molecule type" value="Genomic_DNA"/>
</dbReference>
<dbReference type="Proteomes" id="UP000469427">
    <property type="component" value="Unassembled WGS sequence"/>
</dbReference>
<reference evidence="39 40" key="9">
    <citation type="submission" date="2020-04" db="EMBL/GenBank/DDBJ databases">
        <title>A novel gut-associated lysogenic phage, Bacteroides phage BV01, alters the host transcriptome and bile acid metabolism in Bacteroides vulgatus.</title>
        <authorList>
            <person name="Campbell D.E."/>
            <person name="Ly L."/>
            <person name="Ridlon J.M."/>
            <person name="Hsiao A."/>
            <person name="Degnan P.H."/>
        </authorList>
    </citation>
    <scope>NUCLEOTIDE SEQUENCE [LARGE SCALE GENOMIC DNA]</scope>
    <source>
        <strain evidence="15 39">VPI-4506</strain>
        <strain evidence="16 40">VPI-BV8526</strain>
    </source>
</reference>
<evidence type="ECO:0000313" key="26">
    <source>
        <dbReference type="Proteomes" id="UP000283429"/>
    </source>
</evidence>
<evidence type="ECO:0000313" key="25">
    <source>
        <dbReference type="Proteomes" id="UP000095333"/>
    </source>
</evidence>
<evidence type="ECO:0000313" key="16">
    <source>
        <dbReference type="EMBL" id="NMW42541.1"/>
    </source>
</evidence>
<reference evidence="34 35" key="6">
    <citation type="journal article" date="2019" name="Nat. Med.">
        <title>A library of human gut bacterial isolates paired with longitudinal multiomics data enables mechanistic microbiome research.</title>
        <authorList>
            <person name="Poyet M."/>
            <person name="Groussin M."/>
            <person name="Gibbons S.M."/>
            <person name="Avila-Pacheco J."/>
            <person name="Jiang X."/>
            <person name="Kearney S.M."/>
            <person name="Perrotta A.R."/>
            <person name="Berdy B."/>
            <person name="Zhao S."/>
            <person name="Lieberman T.D."/>
            <person name="Swanson P.K."/>
            <person name="Smith M."/>
            <person name="Roesemann S."/>
            <person name="Alexander J.E."/>
            <person name="Rich S.A."/>
            <person name="Livny J."/>
            <person name="Vlamakis H."/>
            <person name="Clish C."/>
            <person name="Bullock K."/>
            <person name="Deik A."/>
            <person name="Scott J."/>
            <person name="Pierce K.A."/>
            <person name="Xavier R.J."/>
            <person name="Alm E.J."/>
        </authorList>
    </citation>
    <scope>NUCLEOTIDE SEQUENCE [LARGE SCALE GENOMIC DNA]</scope>
    <source>
        <strain evidence="7 35">BIOML-A122</strain>
        <strain evidence="6 34">BIOML-A140</strain>
        <strain evidence="5 37">BIOML-A141</strain>
        <strain evidence="3 36">BIOML-A9</strain>
    </source>
</reference>
<evidence type="ECO:0000313" key="7">
    <source>
        <dbReference type="EMBL" id="KAB6526972.1"/>
    </source>
</evidence>
<dbReference type="Proteomes" id="UP000483142">
    <property type="component" value="Unassembled WGS sequence"/>
</dbReference>
<dbReference type="Proteomes" id="UP000460950">
    <property type="component" value="Unassembled WGS sequence"/>
</dbReference>
<dbReference type="Proteomes" id="UP000555193">
    <property type="component" value="Unassembled WGS sequence"/>
</dbReference>
<dbReference type="Proteomes" id="UP000283429">
    <property type="component" value="Unassembled WGS sequence"/>
</dbReference>
<evidence type="ECO:0000313" key="1">
    <source>
        <dbReference type="EMBL" id="ALK85798.1"/>
    </source>
</evidence>
<reference evidence="17 38" key="11">
    <citation type="submission" date="2020-07" db="EMBL/GenBank/DDBJ databases">
        <title>Bacterial metabolism rescues the inhibition of intestinal drug absorption by food and drug additives.</title>
        <authorList>
            <person name="Zou L."/>
            <person name="Spanogiannopoulos P."/>
            <person name="Chien H.-C."/>
            <person name="Pieper L.M."/>
            <person name="Cai W."/>
            <person name="Khuri N."/>
            <person name="Pottel J."/>
            <person name="Vora B."/>
            <person name="Ni Z."/>
            <person name="Tsakalozou E."/>
            <person name="Zhang W."/>
            <person name="Shoichet B.K."/>
            <person name="Giacomini K.M."/>
            <person name="Turnbaugh P.J."/>
        </authorList>
    </citation>
    <scope>NUCLEOTIDE SEQUENCE [LARGE SCALE GENOMIC DNA]</scope>
    <source>
        <strain evidence="17 38">B33</strain>
    </source>
</reference>
<dbReference type="Proteomes" id="UP000468344">
    <property type="component" value="Unassembled WGS sequence"/>
</dbReference>
<evidence type="ECO:0000313" key="20">
    <source>
        <dbReference type="EMBL" id="RHD79034.1"/>
    </source>
</evidence>
<dbReference type="Proteomes" id="UP001201179">
    <property type="component" value="Unassembled WGS sequence"/>
</dbReference>
<reference evidence="8" key="12">
    <citation type="submission" date="2021-06" db="EMBL/GenBank/DDBJ databases">
        <title>Collection of gut derived symbiotic bacterial strains cultured from healthy donors.</title>
        <authorList>
            <person name="Lin H."/>
            <person name="Littmann E."/>
            <person name="Pamer E.G."/>
        </authorList>
    </citation>
    <scope>NUCLEOTIDE SEQUENCE</scope>
    <source>
        <strain evidence="9">MSK.19.85</strain>
        <strain evidence="8">MSK.6.33</strain>
    </source>
</reference>
<dbReference type="Proteomes" id="UP000285469">
    <property type="component" value="Unassembled WGS sequence"/>
</dbReference>
<evidence type="ECO:0000313" key="4">
    <source>
        <dbReference type="EMBL" id="KAB5437044.1"/>
    </source>
</evidence>
<dbReference type="EMBL" id="JABDSI010000137">
    <property type="protein sequence ID" value="NMW42541.1"/>
    <property type="molecule type" value="Genomic_DNA"/>
</dbReference>
<evidence type="ECO:0000313" key="14">
    <source>
        <dbReference type="EMBL" id="MSS50353.1"/>
    </source>
</evidence>
<dbReference type="EMBL" id="JAHOGA010000045">
    <property type="protein sequence ID" value="MBV3490197.1"/>
    <property type="molecule type" value="Genomic_DNA"/>
</dbReference>
<evidence type="ECO:0000313" key="34">
    <source>
        <dbReference type="Proteomes" id="UP000468344"/>
    </source>
</evidence>
<dbReference type="EMBL" id="WDBZ01000040">
    <property type="protein sequence ID" value="KAB6449314.1"/>
    <property type="molecule type" value="Genomic_DNA"/>
</dbReference>
<dbReference type="Proteomes" id="UP000470332">
    <property type="component" value="Unassembled WGS sequence"/>
</dbReference>
<dbReference type="AlphaFoldDB" id="A0A0P0M4D8"/>
<dbReference type="Proteomes" id="UP000095333">
    <property type="component" value="Unassembled WGS sequence"/>
</dbReference>
<protein>
    <submittedName>
        <fullName evidence="3">RloB domain-containing protein</fullName>
    </submittedName>
    <submittedName>
        <fullName evidence="8">RloB family protein</fullName>
    </submittedName>
    <submittedName>
        <fullName evidence="23">RloB-like protein</fullName>
    </submittedName>
</protein>
<evidence type="ECO:0000313" key="28">
    <source>
        <dbReference type="Proteomes" id="UP000285379"/>
    </source>
</evidence>
<evidence type="ECO:0000313" key="24">
    <source>
        <dbReference type="Proteomes" id="UP000061587"/>
    </source>
</evidence>
<dbReference type="Proteomes" id="UP000061587">
    <property type="component" value="Chromosome"/>
</dbReference>
<evidence type="ECO:0000313" key="3">
    <source>
        <dbReference type="EMBL" id="KAB3855040.1"/>
    </source>
</evidence>
<evidence type="ECO:0000313" key="31">
    <source>
        <dbReference type="Proteomes" id="UP000408523"/>
    </source>
</evidence>
<reference evidence="10" key="14">
    <citation type="submission" date="2022-01" db="EMBL/GenBank/DDBJ databases">
        <authorList>
            <person name="Mingchao X."/>
        </authorList>
    </citation>
    <scope>NUCLEOTIDE SEQUENCE</scope>
    <source>
        <strain evidence="10">Bv4372</strain>
    </source>
</reference>
<dbReference type="EMBL" id="JAHPYS010000022">
    <property type="protein sequence ID" value="MBU9139369.1"/>
    <property type="molecule type" value="Genomic_DNA"/>
</dbReference>
<evidence type="ECO:0000313" key="19">
    <source>
        <dbReference type="EMBL" id="RGW43209.1"/>
    </source>
</evidence>
<dbReference type="Proteomes" id="UP000283958">
    <property type="component" value="Unassembled WGS sequence"/>
</dbReference>
<dbReference type="EMBL" id="VULU01000049">
    <property type="protein sequence ID" value="MSS50353.1"/>
    <property type="molecule type" value="Genomic_DNA"/>
</dbReference>
<dbReference type="EMBL" id="WCXA01000056">
    <property type="protein sequence ID" value="KAB3855040.1"/>
    <property type="molecule type" value="Genomic_DNA"/>
</dbReference>
<evidence type="ECO:0000313" key="29">
    <source>
        <dbReference type="Proteomes" id="UP000285469"/>
    </source>
</evidence>
<dbReference type="GeneID" id="5304629"/>
<evidence type="ECO:0000313" key="11">
    <source>
        <dbReference type="EMBL" id="MCG4690268.1"/>
    </source>
</evidence>
<dbReference type="EMBL" id="QSAI01000068">
    <property type="protein sequence ID" value="RGW43209.1"/>
    <property type="molecule type" value="Genomic_DNA"/>
</dbReference>
<reference evidence="12" key="15">
    <citation type="submission" date="2023-01" db="EMBL/GenBank/DDBJ databases">
        <title>Human gut microbiome strain richness.</title>
        <authorList>
            <person name="Chen-Liaw A."/>
        </authorList>
    </citation>
    <scope>NUCLEOTIDE SEQUENCE</scope>
    <source>
        <strain evidence="12">H9_m1001271B151109d0_201107</strain>
    </source>
</reference>
<dbReference type="EMBL" id="CYZI01000006">
    <property type="protein sequence ID" value="CUO19596.1"/>
    <property type="molecule type" value="Genomic_DNA"/>
</dbReference>
<dbReference type="EMBL" id="WCIF01000012">
    <property type="protein sequence ID" value="KAB5437044.1"/>
    <property type="molecule type" value="Genomic_DNA"/>
</dbReference>
<dbReference type="EMBL" id="WDBI01000012">
    <property type="protein sequence ID" value="KAB6526972.1"/>
    <property type="molecule type" value="Genomic_DNA"/>
</dbReference>
<dbReference type="EMBL" id="QROB01000033">
    <property type="protein sequence ID" value="RHK83938.1"/>
    <property type="molecule type" value="Genomic_DNA"/>
</dbReference>
<dbReference type="Proteomes" id="UP000524321">
    <property type="component" value="Unassembled WGS sequence"/>
</dbReference>
<name>A0A0P0M4D8_PHOVU</name>
<evidence type="ECO:0000313" key="18">
    <source>
        <dbReference type="EMBL" id="RGV06116.1"/>
    </source>
</evidence>
<dbReference type="Proteomes" id="UP000408523">
    <property type="component" value="Unassembled WGS sequence"/>
</dbReference>
<dbReference type="Proteomes" id="UP000285379">
    <property type="component" value="Unassembled WGS sequence"/>
</dbReference>
<evidence type="ECO:0000313" key="8">
    <source>
        <dbReference type="EMBL" id="MBU9139369.1"/>
    </source>
</evidence>
<dbReference type="Proteomes" id="UP001181258">
    <property type="component" value="Unassembled WGS sequence"/>
</dbReference>
<evidence type="ECO:0000313" key="37">
    <source>
        <dbReference type="Proteomes" id="UP000483142"/>
    </source>
</evidence>
<reference evidence="2 25" key="1">
    <citation type="submission" date="2015-09" db="EMBL/GenBank/DDBJ databases">
        <authorList>
            <consortium name="Pathogen Informatics"/>
        </authorList>
    </citation>
    <scope>NUCLEOTIDE SEQUENCE [LARGE SCALE GENOMIC DNA]</scope>
    <source>
        <strain evidence="2 25">2789STDY5834842</strain>
    </source>
</reference>
<dbReference type="PATRIC" id="fig|821.40.peg.3873"/>
<evidence type="ECO:0000313" key="10">
    <source>
        <dbReference type="EMBL" id="MCG0340222.1"/>
    </source>
</evidence>
<reference evidence="11" key="13">
    <citation type="submission" date="2022-01" db="EMBL/GenBank/DDBJ databases">
        <title>Collection of gut derived symbiotic bacterial strains cultured from healthy donors.</title>
        <authorList>
            <person name="Lin H."/>
            <person name="Kohout C."/>
            <person name="Waligurski E."/>
            <person name="Pamer E.G."/>
        </authorList>
    </citation>
    <scope>NUCLEOTIDE SEQUENCE</scope>
    <source>
        <strain evidence="11">DFI.6.72</strain>
    </source>
</reference>
<evidence type="ECO:0000313" key="30">
    <source>
        <dbReference type="Proteomes" id="UP000286392"/>
    </source>
</evidence>
<organism evidence="1 24">
    <name type="scientific">Phocaeicola vulgatus</name>
    <name type="common">Bacteroides vulgatus</name>
    <dbReference type="NCBI Taxonomy" id="821"/>
    <lineage>
        <taxon>Bacteria</taxon>
        <taxon>Pseudomonadati</taxon>
        <taxon>Bacteroidota</taxon>
        <taxon>Bacteroidia</taxon>
        <taxon>Bacteroidales</taxon>
        <taxon>Bacteroidaceae</taxon>
        <taxon>Phocaeicola</taxon>
    </lineage>
</organism>
<accession>A0A0P0M4D8</accession>
<dbReference type="Proteomes" id="UP000583639">
    <property type="component" value="Unassembled WGS sequence"/>
</dbReference>
<evidence type="ECO:0000313" key="35">
    <source>
        <dbReference type="Proteomes" id="UP000469427"/>
    </source>
</evidence>
<evidence type="ECO:0000313" key="39">
    <source>
        <dbReference type="Proteomes" id="UP000555193"/>
    </source>
</evidence>
<dbReference type="EMBL" id="QRMN01000006">
    <property type="protein sequence ID" value="RHJ79548.1"/>
    <property type="molecule type" value="Genomic_DNA"/>
</dbReference>
<reference evidence="13" key="16">
    <citation type="submission" date="2023-10" db="EMBL/GenBank/DDBJ databases">
        <title>Genome of potential pathogenic bacteria in Crohn's disease.</title>
        <authorList>
            <person name="Rodriguez-Palacios A."/>
        </authorList>
    </citation>
    <scope>NUCLEOTIDE SEQUENCE</scope>
    <source>
        <strain evidence="13">CavFT-hAR107</strain>
    </source>
</reference>
<evidence type="ECO:0000313" key="21">
    <source>
        <dbReference type="EMBL" id="RHJ79548.1"/>
    </source>
</evidence>
<evidence type="ECO:0000313" key="33">
    <source>
        <dbReference type="Proteomes" id="UP000462885"/>
    </source>
</evidence>
<reference evidence="4 33" key="8">
    <citation type="submission" date="2019-10" db="EMBL/GenBank/DDBJ databases">
        <title>Genome Sequence and Assembly of iSURF_14.</title>
        <authorList>
            <person name="Wucher B.R."/>
            <person name="Ruoff K.L."/>
            <person name="Price C.E."/>
            <person name="Valls R.R."/>
            <person name="O'Toole G.A."/>
        </authorList>
    </citation>
    <scope>NUCLEOTIDE SEQUENCE [LARGE SCALE GENOMIC DNA]</scope>
    <source>
        <strain evidence="4 33">ANK132K_3B</strain>
    </source>
</reference>
<dbReference type="Proteomes" id="UP000286392">
    <property type="component" value="Unassembled WGS sequence"/>
</dbReference>
<evidence type="ECO:0000313" key="36">
    <source>
        <dbReference type="Proteomes" id="UP000470332"/>
    </source>
</evidence>
<reference evidence="26 27" key="4">
    <citation type="submission" date="2018-08" db="EMBL/GenBank/DDBJ databases">
        <title>A genome reference for cultivated species of the human gut microbiota.</title>
        <authorList>
            <person name="Zou Y."/>
            <person name="Xue W."/>
            <person name="Luo G."/>
        </authorList>
    </citation>
    <scope>NUCLEOTIDE SEQUENCE [LARGE SCALE GENOMIC DNA]</scope>
    <source>
        <strain evidence="19 29">AF12-25</strain>
        <strain evidence="18 28">AF14-8</strain>
        <strain evidence="22 30">AF39-8AT</strain>
        <strain evidence="21 27">AM09-18</strain>
        <strain evidence="20 26">AM30-40</strain>
    </source>
</reference>
<dbReference type="EMBL" id="QRYT01000041">
    <property type="protein sequence ID" value="RGV06116.1"/>
    <property type="molecule type" value="Genomic_DNA"/>
</dbReference>
<dbReference type="EMBL" id="CP013020">
    <property type="protein sequence ID" value="ALK85798.1"/>
    <property type="molecule type" value="Genomic_DNA"/>
</dbReference>
<evidence type="ECO:0000313" key="13">
    <source>
        <dbReference type="EMBL" id="MDU0250644.1"/>
    </source>
</evidence>
<evidence type="ECO:0000313" key="32">
    <source>
        <dbReference type="Proteomes" id="UP000460950"/>
    </source>
</evidence>
<dbReference type="EMBL" id="QSJM01000035">
    <property type="protein sequence ID" value="RHD79034.1"/>
    <property type="molecule type" value="Genomic_DNA"/>
</dbReference>
<dbReference type="EMBL" id="JAWDHD010000012">
    <property type="protein sequence ID" value="MDU0250644.1"/>
    <property type="molecule type" value="Genomic_DNA"/>
</dbReference>
<evidence type="ECO:0000313" key="40">
    <source>
        <dbReference type="Proteomes" id="UP000583639"/>
    </source>
</evidence>
<evidence type="ECO:0000313" key="38">
    <source>
        <dbReference type="Proteomes" id="UP000524321"/>
    </source>
</evidence>
<dbReference type="EMBL" id="JABWDJ010000122">
    <property type="protein sequence ID" value="NVB75628.1"/>
    <property type="molecule type" value="Genomic_DNA"/>
</dbReference>
<evidence type="ECO:0000313" key="2">
    <source>
        <dbReference type="EMBL" id="CUO19596.1"/>
    </source>
</evidence>
<evidence type="ECO:0000313" key="27">
    <source>
        <dbReference type="Proteomes" id="UP000283958"/>
    </source>
</evidence>
<evidence type="ECO:0000313" key="23">
    <source>
        <dbReference type="EMBL" id="TSE48924.1"/>
    </source>
</evidence>
<evidence type="ECO:0000313" key="6">
    <source>
        <dbReference type="EMBL" id="KAB6474847.1"/>
    </source>
</evidence>
<evidence type="ECO:0000313" key="17">
    <source>
        <dbReference type="EMBL" id="NVB75628.1"/>
    </source>
</evidence>
<sequence length="124" mass="14335">MDKVFLLSDVDEFYDQLEKIFKGNQTDVQGRWVVSNPCFEIWLYYCYLDSPEKVLGCLKTEPITTRSKKMKALGNTLVSGGLNPCLAFENMLNGIEHCIAYYAEDDNRITVLYATQMHEMVQYL</sequence>
<evidence type="ECO:0000313" key="9">
    <source>
        <dbReference type="EMBL" id="MBV3490197.1"/>
    </source>
</evidence>
<reference evidence="24" key="2">
    <citation type="submission" date="2015-10" db="EMBL/GenBank/DDBJ databases">
        <title>Extensive mobilome-driven genome diversification in gut-associated Bacteroides vulgatus mpk.</title>
        <authorList>
            <person name="Beier S."/>
            <person name="Lange A."/>
            <person name="Huson D.H."/>
            <person name="Frick J.-S."/>
            <person name="Autenrieth I.B."/>
        </authorList>
    </citation>
    <scope>NUCLEOTIDE SEQUENCE [LARGE SCALE GENOMIC DNA]</scope>
    <source>
        <strain evidence="24">mpk</strain>
    </source>
</reference>
<proteinExistence type="predicted"/>
<evidence type="ECO:0000313" key="5">
    <source>
        <dbReference type="EMBL" id="KAB6449314.1"/>
    </source>
</evidence>
<dbReference type="Proteomes" id="UP000462885">
    <property type="component" value="Unassembled WGS sequence"/>
</dbReference>
<dbReference type="EMBL" id="RWHZ01000020">
    <property type="protein sequence ID" value="TSE48924.1"/>
    <property type="molecule type" value="Genomic_DNA"/>
</dbReference>
<gene>
    <name evidence="1" type="ORF">BvMPK_3228</name>
    <name evidence="22" type="ORF">DW043_18225</name>
    <name evidence="21" type="ORF">DW105_04160</name>
    <name evidence="20" type="ORF">DW783_12300</name>
    <name evidence="19" type="ORF">DWV70_21895</name>
    <name evidence="18" type="ORF">DWW27_15815</name>
    <name evidence="23" type="ORF">EH214_01857</name>
    <name evidence="2" type="ORF">ERS852457_01516</name>
    <name evidence="4" type="ORF">F9Z94_11350</name>
    <name evidence="14" type="ORF">FYJ30_19185</name>
    <name evidence="3" type="ORF">GAS37_20075</name>
    <name evidence="7" type="ORF">GAY98_09590</name>
    <name evidence="6" type="ORF">GAZ06_16150</name>
    <name evidence="5" type="ORF">GAZ09_17120</name>
    <name evidence="15" type="ORF">HKQ54_15250</name>
    <name evidence="16" type="ORF">HKQ55_21050</name>
    <name evidence="17" type="ORF">HUV05_19285</name>
    <name evidence="9" type="ORF">KSX14_16475</name>
    <name evidence="8" type="ORF">KTG10_11555</name>
    <name evidence="11" type="ORF">L0N01_16855</name>
    <name evidence="10" type="ORF">L4X52_09530</name>
    <name evidence="12" type="ORF">PL594_07260</name>
    <name evidence="13" type="ORF">RVY68_18665</name>
</gene>
<dbReference type="EMBL" id="JAKNGO010000045">
    <property type="protein sequence ID" value="MCG4690268.1"/>
    <property type="molecule type" value="Genomic_DNA"/>
</dbReference>
<dbReference type="EMBL" id="WDBY01000036">
    <property type="protein sequence ID" value="KAB6474847.1"/>
    <property type="molecule type" value="Genomic_DNA"/>
</dbReference>
<reference evidence="23 31" key="5">
    <citation type="journal article" date="2019" name="Nat. Commun.">
        <title>Gram positive-like bacteriocins with broad spectrum anti-Bacteroidales activity encoded on mobile elements of the human gut microbiota.</title>
        <authorList>
            <person name="Bechon N."/>
            <person name="Coyne M.J.Jr."/>
            <person name="Laclare-Mceneany V."/>
            <person name="Chatzidaki-Livanis M."/>
            <person name="Ghigo J.-M."/>
            <person name="Comstock L.E."/>
        </authorList>
    </citation>
    <scope>NUCLEOTIDE SEQUENCE [LARGE SCALE GENOMIC DNA]</scope>
    <source>
        <strain evidence="23 31">CL01T12C17</strain>
    </source>
</reference>
<dbReference type="Proteomes" id="UP001210999">
    <property type="component" value="Unassembled WGS sequence"/>
</dbReference>
<dbReference type="Proteomes" id="UP000736888">
    <property type="component" value="Unassembled WGS sequence"/>
</dbReference>
<evidence type="ECO:0000313" key="12">
    <source>
        <dbReference type="EMBL" id="MDB0851304.1"/>
    </source>
</evidence>